<dbReference type="GO" id="GO:0016651">
    <property type="term" value="F:oxidoreductase activity, acting on NAD(P)H"/>
    <property type="evidence" value="ECO:0007669"/>
    <property type="project" value="InterPro"/>
</dbReference>
<keyword evidence="3" id="KW-0560">Oxidoreductase</keyword>
<dbReference type="SUPFAM" id="SSF50129">
    <property type="entry name" value="GroES-like"/>
    <property type="match status" value="1"/>
</dbReference>
<protein>
    <recommendedName>
        <fullName evidence="5">Alcohol dehydrogenase-like N-terminal domain-containing protein</fullName>
    </recommendedName>
</protein>
<proteinExistence type="inferred from homology"/>
<evidence type="ECO:0000256" key="2">
    <source>
        <dbReference type="ARBA" id="ARBA00011245"/>
    </source>
</evidence>
<evidence type="ECO:0000256" key="3">
    <source>
        <dbReference type="ARBA" id="ARBA00023002"/>
    </source>
</evidence>
<evidence type="ECO:0000313" key="7">
    <source>
        <dbReference type="Proteomes" id="UP000799438"/>
    </source>
</evidence>
<dbReference type="OrthoDB" id="201656at2759"/>
<evidence type="ECO:0000259" key="5">
    <source>
        <dbReference type="Pfam" id="PF08240"/>
    </source>
</evidence>
<evidence type="ECO:0000313" key="6">
    <source>
        <dbReference type="EMBL" id="KAF2146963.1"/>
    </source>
</evidence>
<dbReference type="InterPro" id="IPR036291">
    <property type="entry name" value="NAD(P)-bd_dom_sf"/>
</dbReference>
<dbReference type="AlphaFoldDB" id="A0A6A6BUE8"/>
<comment type="subunit">
    <text evidence="2">Monomer.</text>
</comment>
<feature type="compositionally biased region" description="Basic and acidic residues" evidence="4">
    <location>
        <begin position="11"/>
        <end position="28"/>
    </location>
</feature>
<dbReference type="InterPro" id="IPR011032">
    <property type="entry name" value="GroES-like_sf"/>
</dbReference>
<dbReference type="InterPro" id="IPR052585">
    <property type="entry name" value="Lipid_raft_assoc_Zn_ADH"/>
</dbReference>
<organism evidence="6 7">
    <name type="scientific">Aplosporella prunicola CBS 121167</name>
    <dbReference type="NCBI Taxonomy" id="1176127"/>
    <lineage>
        <taxon>Eukaryota</taxon>
        <taxon>Fungi</taxon>
        <taxon>Dikarya</taxon>
        <taxon>Ascomycota</taxon>
        <taxon>Pezizomycotina</taxon>
        <taxon>Dothideomycetes</taxon>
        <taxon>Dothideomycetes incertae sedis</taxon>
        <taxon>Botryosphaeriales</taxon>
        <taxon>Aplosporellaceae</taxon>
        <taxon>Aplosporella</taxon>
    </lineage>
</organism>
<keyword evidence="7" id="KW-1185">Reference proteome</keyword>
<dbReference type="CDD" id="cd08249">
    <property type="entry name" value="enoyl_reductase_like"/>
    <property type="match status" value="1"/>
</dbReference>
<feature type="region of interest" description="Disordered" evidence="4">
    <location>
        <begin position="1"/>
        <end position="43"/>
    </location>
</feature>
<dbReference type="InterPro" id="IPR047122">
    <property type="entry name" value="Trans-enoyl_RdTase-like"/>
</dbReference>
<dbReference type="Gene3D" id="3.40.50.720">
    <property type="entry name" value="NAD(P)-binding Rossmann-like Domain"/>
    <property type="match status" value="1"/>
</dbReference>
<feature type="domain" description="Alcohol dehydrogenase-like N-terminal" evidence="5">
    <location>
        <begin position="71"/>
        <end position="130"/>
    </location>
</feature>
<dbReference type="EMBL" id="ML995475">
    <property type="protein sequence ID" value="KAF2146963.1"/>
    <property type="molecule type" value="Genomic_DNA"/>
</dbReference>
<dbReference type="GeneID" id="54299200"/>
<dbReference type="RefSeq" id="XP_033402671.1">
    <property type="nucleotide sequence ID" value="XM_033541703.1"/>
</dbReference>
<dbReference type="PANTHER" id="PTHR43482:SF2">
    <property type="entry name" value="ZINC-BINDING DEHYDROGENASE FAMILY, PUTATIVE (AFU_ORTHOLOGUE AFUA_3G15030)-RELATED"/>
    <property type="match status" value="1"/>
</dbReference>
<dbReference type="Gene3D" id="3.90.180.10">
    <property type="entry name" value="Medium-chain alcohol dehydrogenases, catalytic domain"/>
    <property type="match status" value="1"/>
</dbReference>
<dbReference type="Pfam" id="PF08240">
    <property type="entry name" value="ADH_N"/>
    <property type="match status" value="1"/>
</dbReference>
<dbReference type="SUPFAM" id="SSF51735">
    <property type="entry name" value="NAD(P)-binding Rossmann-fold domains"/>
    <property type="match status" value="1"/>
</dbReference>
<accession>A0A6A6BUE8</accession>
<evidence type="ECO:0000256" key="1">
    <source>
        <dbReference type="ARBA" id="ARBA00008072"/>
    </source>
</evidence>
<reference evidence="6" key="1">
    <citation type="journal article" date="2020" name="Stud. Mycol.">
        <title>101 Dothideomycetes genomes: a test case for predicting lifestyles and emergence of pathogens.</title>
        <authorList>
            <person name="Haridas S."/>
            <person name="Albert R."/>
            <person name="Binder M."/>
            <person name="Bloem J."/>
            <person name="Labutti K."/>
            <person name="Salamov A."/>
            <person name="Andreopoulos B."/>
            <person name="Baker S."/>
            <person name="Barry K."/>
            <person name="Bills G."/>
            <person name="Bluhm B."/>
            <person name="Cannon C."/>
            <person name="Castanera R."/>
            <person name="Culley D."/>
            <person name="Daum C."/>
            <person name="Ezra D."/>
            <person name="Gonzalez J."/>
            <person name="Henrissat B."/>
            <person name="Kuo A."/>
            <person name="Liang C."/>
            <person name="Lipzen A."/>
            <person name="Lutzoni F."/>
            <person name="Magnuson J."/>
            <person name="Mondo S."/>
            <person name="Nolan M."/>
            <person name="Ohm R."/>
            <person name="Pangilinan J."/>
            <person name="Park H.-J."/>
            <person name="Ramirez L."/>
            <person name="Alfaro M."/>
            <person name="Sun H."/>
            <person name="Tritt A."/>
            <person name="Yoshinaga Y."/>
            <person name="Zwiers L.-H."/>
            <person name="Turgeon B."/>
            <person name="Goodwin S."/>
            <person name="Spatafora J."/>
            <person name="Crous P."/>
            <person name="Grigoriev I."/>
        </authorList>
    </citation>
    <scope>NUCLEOTIDE SEQUENCE</scope>
    <source>
        <strain evidence="6">CBS 121167</strain>
    </source>
</reference>
<evidence type="ECO:0000256" key="4">
    <source>
        <dbReference type="SAM" id="MobiDB-lite"/>
    </source>
</evidence>
<gene>
    <name evidence="6" type="ORF">K452DRAFT_294481</name>
</gene>
<comment type="similarity">
    <text evidence="1">Belongs to the zinc-containing alcohol dehydrogenase family.</text>
</comment>
<sequence>MSFTSVVVEEQNNKRNQSDSFDSQEKTESLFQREPQPIPRVPSQQNVLLLPAPKQDYVFTPDHKVPQVQSDSELLVKVQTIGLNPIDWKAPDFGFGIPSLPYIAGRDVVGVIVKAPKAQSRVREGDIVIAISTDYRDVRKAAFQEFTVSNYFNVCRVPSSASRDASASVGVAFIAASLCLSICFGVDFSKLPGPGRGPDLLGLVRSLDRNSLPQDVVGECFDAINVKEIPEPGQWIAIWGGSSTTAILLSQLAKFYGFRVIKVVDVGKHGERLSQRGADLLVDSHDHARAVAIIRSVTGGKLRWAVDTIGRDTASKLAEPLQSEETDGKRSHLVGLSGVPKTPQPGVVFHSVPIKIHHEVQAVGEALMTWLEKLLARDIIQLPDIEVDDGGLEGVNEALHRMRRGEISGKRLVVRVS</sequence>
<dbReference type="PANTHER" id="PTHR43482">
    <property type="entry name" value="PROTEIN AST1-RELATED"/>
    <property type="match status" value="1"/>
</dbReference>
<dbReference type="InterPro" id="IPR013154">
    <property type="entry name" value="ADH-like_N"/>
</dbReference>
<name>A0A6A6BUE8_9PEZI</name>
<dbReference type="Proteomes" id="UP000799438">
    <property type="component" value="Unassembled WGS sequence"/>
</dbReference>